<feature type="compositionally biased region" description="Polar residues" evidence="1">
    <location>
        <begin position="147"/>
        <end position="159"/>
    </location>
</feature>
<gene>
    <name evidence="2" type="ORF">EUX98_g546</name>
</gene>
<protein>
    <submittedName>
        <fullName evidence="2">Uncharacterized protein</fullName>
    </submittedName>
</protein>
<organism evidence="2 3">
    <name type="scientific">Antrodiella citrinella</name>
    <dbReference type="NCBI Taxonomy" id="2447956"/>
    <lineage>
        <taxon>Eukaryota</taxon>
        <taxon>Fungi</taxon>
        <taxon>Dikarya</taxon>
        <taxon>Basidiomycota</taxon>
        <taxon>Agaricomycotina</taxon>
        <taxon>Agaricomycetes</taxon>
        <taxon>Polyporales</taxon>
        <taxon>Steccherinaceae</taxon>
        <taxon>Antrodiella</taxon>
    </lineage>
</organism>
<feature type="region of interest" description="Disordered" evidence="1">
    <location>
        <begin position="1"/>
        <end position="215"/>
    </location>
</feature>
<evidence type="ECO:0000256" key="1">
    <source>
        <dbReference type="SAM" id="MobiDB-lite"/>
    </source>
</evidence>
<feature type="region of interest" description="Disordered" evidence="1">
    <location>
        <begin position="233"/>
        <end position="299"/>
    </location>
</feature>
<sequence length="299" mass="31404">MRGHQHSPSMVRRGSYHLASAPKPEPAPPRTPPVAIPIRVRSGGSPPQLASSLTSNTANNAGGDTSSSSLPNSSGMDQYVLQRRPTEPRVDKPSTETRYSPIRKSTELAGSISRKGNASINPSISAAPPSTPKAAVDTQAQRRRVGASTTTTPVSTISRASERPTATPARKSLEGAMAGLNVSSASSDSSGSASETTVISDGGFTDYLSDESEAELQRQAEIKAAQIAQNHMEEQEFKAARQQLAHVDLRPPKSWTGNVNTTPRMQAAPPPTATYTQTSYATPYGVSQGLAQPGTSSRG</sequence>
<feature type="compositionally biased region" description="Low complexity" evidence="1">
    <location>
        <begin position="183"/>
        <end position="194"/>
    </location>
</feature>
<reference evidence="2 3" key="1">
    <citation type="submission" date="2019-02" db="EMBL/GenBank/DDBJ databases">
        <title>Genome sequencing of the rare red list fungi Antrodiella citrinella (Flaviporus citrinellus).</title>
        <authorList>
            <person name="Buettner E."/>
            <person name="Kellner H."/>
        </authorList>
    </citation>
    <scope>NUCLEOTIDE SEQUENCE [LARGE SCALE GENOMIC DNA]</scope>
    <source>
        <strain evidence="2 3">DSM 108506</strain>
    </source>
</reference>
<feature type="compositionally biased region" description="Low complexity" evidence="1">
    <location>
        <begin position="273"/>
        <end position="284"/>
    </location>
</feature>
<evidence type="ECO:0000313" key="2">
    <source>
        <dbReference type="EMBL" id="THH33665.1"/>
    </source>
</evidence>
<dbReference type="Proteomes" id="UP000308730">
    <property type="component" value="Unassembled WGS sequence"/>
</dbReference>
<dbReference type="AlphaFoldDB" id="A0A4S4N5D3"/>
<proteinExistence type="predicted"/>
<comment type="caution">
    <text evidence="2">The sequence shown here is derived from an EMBL/GenBank/DDBJ whole genome shotgun (WGS) entry which is preliminary data.</text>
</comment>
<dbReference type="EMBL" id="SGPM01000004">
    <property type="protein sequence ID" value="THH33665.1"/>
    <property type="molecule type" value="Genomic_DNA"/>
</dbReference>
<accession>A0A4S4N5D3</accession>
<evidence type="ECO:0000313" key="3">
    <source>
        <dbReference type="Proteomes" id="UP000308730"/>
    </source>
</evidence>
<name>A0A4S4N5D3_9APHY</name>
<feature type="compositionally biased region" description="Polar residues" evidence="1">
    <location>
        <begin position="48"/>
        <end position="76"/>
    </location>
</feature>
<feature type="compositionally biased region" description="Low complexity" evidence="1">
    <location>
        <begin position="117"/>
        <end position="135"/>
    </location>
</feature>
<feature type="compositionally biased region" description="Polar residues" evidence="1">
    <location>
        <begin position="255"/>
        <end position="264"/>
    </location>
</feature>
<keyword evidence="3" id="KW-1185">Reference proteome</keyword>
<dbReference type="OrthoDB" id="3217643at2759"/>
<feature type="compositionally biased region" description="Polar residues" evidence="1">
    <location>
        <begin position="289"/>
        <end position="299"/>
    </location>
</feature>
<feature type="compositionally biased region" description="Basic and acidic residues" evidence="1">
    <location>
        <begin position="84"/>
        <end position="95"/>
    </location>
</feature>
<feature type="compositionally biased region" description="Pro residues" evidence="1">
    <location>
        <begin position="23"/>
        <end position="35"/>
    </location>
</feature>